<gene>
    <name evidence="2" type="ORF">Q9K02_06345</name>
</gene>
<evidence type="ECO:0000259" key="1">
    <source>
        <dbReference type="Pfam" id="PF21777"/>
    </source>
</evidence>
<accession>A0ABT9HPV2</accession>
<organism evidence="2 3">
    <name type="scientific">Qipengyuania profundimaris</name>
    <dbReference type="NCBI Taxonomy" id="3067652"/>
    <lineage>
        <taxon>Bacteria</taxon>
        <taxon>Pseudomonadati</taxon>
        <taxon>Pseudomonadota</taxon>
        <taxon>Alphaproteobacteria</taxon>
        <taxon>Sphingomonadales</taxon>
        <taxon>Erythrobacteraceae</taxon>
        <taxon>Qipengyuania</taxon>
    </lineage>
</organism>
<feature type="domain" description="Short chain dehydrogenase-like proteobacteria" evidence="1">
    <location>
        <begin position="5"/>
        <end position="98"/>
    </location>
</feature>
<keyword evidence="3" id="KW-1185">Reference proteome</keyword>
<name>A0ABT9HPV2_9SPHN</name>
<comment type="caution">
    <text evidence="2">The sequence shown here is derived from an EMBL/GenBank/DDBJ whole genome shotgun (WGS) entry which is preliminary data.</text>
</comment>
<dbReference type="RefSeq" id="WP_305932132.1">
    <property type="nucleotide sequence ID" value="NZ_JAVAIM010000001.1"/>
</dbReference>
<proteinExistence type="predicted"/>
<dbReference type="Pfam" id="PF21777">
    <property type="entry name" value="SDR-like"/>
    <property type="match status" value="1"/>
</dbReference>
<evidence type="ECO:0000313" key="3">
    <source>
        <dbReference type="Proteomes" id="UP001240639"/>
    </source>
</evidence>
<dbReference type="Proteomes" id="UP001240639">
    <property type="component" value="Unassembled WGS sequence"/>
</dbReference>
<dbReference type="InterPro" id="IPR048623">
    <property type="entry name" value="SDR-like_proteobact"/>
</dbReference>
<protein>
    <recommendedName>
        <fullName evidence="1">Short chain dehydrogenase-like proteobacteria domain-containing protein</fullName>
    </recommendedName>
</protein>
<evidence type="ECO:0000313" key="2">
    <source>
        <dbReference type="EMBL" id="MDP4574758.1"/>
    </source>
</evidence>
<sequence>MKRIAVNELPDDPLAAAGLFHQHWLSHIEHQLEDALDVAITVPAADYKHREWRRAVTAGLARKHAPRRVNMVAGEGAALDATIAYLADAPGVTGQYLET</sequence>
<reference evidence="2 3" key="1">
    <citation type="submission" date="2023-08" db="EMBL/GenBank/DDBJ databases">
        <title>genomic of G39.</title>
        <authorList>
            <person name="Wang Y."/>
        </authorList>
    </citation>
    <scope>NUCLEOTIDE SEQUENCE [LARGE SCALE GENOMIC DNA]</scope>
    <source>
        <strain evidence="2 3">G39</strain>
    </source>
</reference>
<dbReference type="EMBL" id="JAVAIM010000001">
    <property type="protein sequence ID" value="MDP4574758.1"/>
    <property type="molecule type" value="Genomic_DNA"/>
</dbReference>